<accession>A0A4R8TD99</accession>
<dbReference type="GO" id="GO:0016491">
    <property type="term" value="F:oxidoreductase activity"/>
    <property type="evidence" value="ECO:0007669"/>
    <property type="project" value="UniProtKB-KW"/>
</dbReference>
<dbReference type="PANTHER" id="PTHR43157:SF31">
    <property type="entry name" value="PHOSPHATIDYLINOSITOL-GLYCAN BIOSYNTHESIS CLASS F PROTEIN"/>
    <property type="match status" value="1"/>
</dbReference>
<dbReference type="Proteomes" id="UP000295604">
    <property type="component" value="Unassembled WGS sequence"/>
</dbReference>
<evidence type="ECO:0000313" key="2">
    <source>
        <dbReference type="EMBL" id="TEA15517.1"/>
    </source>
</evidence>
<dbReference type="EMBL" id="QAPF01000132">
    <property type="protein sequence ID" value="TEA15517.1"/>
    <property type="molecule type" value="Genomic_DNA"/>
</dbReference>
<name>A0A4R8TD99_9PEZI</name>
<gene>
    <name evidence="2" type="ORF">C8034_v011263</name>
</gene>
<dbReference type="Gene3D" id="3.40.50.720">
    <property type="entry name" value="NAD(P)-binding Rossmann-like Domain"/>
    <property type="match status" value="1"/>
</dbReference>
<dbReference type="InterPro" id="IPR002347">
    <property type="entry name" value="SDR_fam"/>
</dbReference>
<dbReference type="SUPFAM" id="SSF51735">
    <property type="entry name" value="NAD(P)-binding Rossmann-fold domains"/>
    <property type="match status" value="1"/>
</dbReference>
<reference evidence="2 3" key="1">
    <citation type="submission" date="2018-11" db="EMBL/GenBank/DDBJ databases">
        <title>Genome sequence and assembly of Colletotrichum sidae.</title>
        <authorList>
            <person name="Gan P."/>
            <person name="Shirasu K."/>
        </authorList>
    </citation>
    <scope>NUCLEOTIDE SEQUENCE [LARGE SCALE GENOMIC DNA]</scope>
    <source>
        <strain evidence="2 3">CBS 518.97</strain>
    </source>
</reference>
<protein>
    <submittedName>
        <fullName evidence="2">Putative oxidoreductase</fullName>
    </submittedName>
</protein>
<proteinExistence type="predicted"/>
<dbReference type="AlphaFoldDB" id="A0A4R8TD99"/>
<dbReference type="Pfam" id="PF00106">
    <property type="entry name" value="adh_short"/>
    <property type="match status" value="1"/>
</dbReference>
<keyword evidence="1" id="KW-0560">Oxidoreductase</keyword>
<dbReference type="PANTHER" id="PTHR43157">
    <property type="entry name" value="PHOSPHATIDYLINOSITOL-GLYCAN BIOSYNTHESIS CLASS F PROTEIN-RELATED"/>
    <property type="match status" value="1"/>
</dbReference>
<organism evidence="2 3">
    <name type="scientific">Colletotrichum sidae</name>
    <dbReference type="NCBI Taxonomy" id="1347389"/>
    <lineage>
        <taxon>Eukaryota</taxon>
        <taxon>Fungi</taxon>
        <taxon>Dikarya</taxon>
        <taxon>Ascomycota</taxon>
        <taxon>Pezizomycotina</taxon>
        <taxon>Sordariomycetes</taxon>
        <taxon>Hypocreomycetidae</taxon>
        <taxon>Glomerellales</taxon>
        <taxon>Glomerellaceae</taxon>
        <taxon>Colletotrichum</taxon>
        <taxon>Colletotrichum orbiculare species complex</taxon>
    </lineage>
</organism>
<evidence type="ECO:0000256" key="1">
    <source>
        <dbReference type="ARBA" id="ARBA00023002"/>
    </source>
</evidence>
<dbReference type="InterPro" id="IPR036291">
    <property type="entry name" value="NAD(P)-bd_dom_sf"/>
</dbReference>
<comment type="caution">
    <text evidence="2">The sequence shown here is derived from an EMBL/GenBank/DDBJ whole genome shotgun (WGS) entry which is preliminary data.</text>
</comment>
<sequence>MPSFNPDRDITNLSGKVILVMGGNNGLGKETVLQLSKHNPAHIFMGARSEKKALEAVAEIRKAVPDAAKITFLKLDLASFESAKEAASSFLAQPDTKLAEELWEWTEEELARHL</sequence>
<keyword evidence="3" id="KW-1185">Reference proteome</keyword>
<evidence type="ECO:0000313" key="3">
    <source>
        <dbReference type="Proteomes" id="UP000295604"/>
    </source>
</evidence>